<dbReference type="EMBL" id="MCFE01000019">
    <property type="protein sequence ID" value="ORY06106.1"/>
    <property type="molecule type" value="Genomic_DNA"/>
</dbReference>
<dbReference type="STRING" id="1314790.A0A1Y1Z7B7"/>
<dbReference type="PROSITE" id="PS50290">
    <property type="entry name" value="PI3_4_KINASE_3"/>
    <property type="match status" value="1"/>
</dbReference>
<dbReference type="Gene3D" id="1.25.40.70">
    <property type="entry name" value="Phosphatidylinositol 3-kinase, accessory domain (PIK)"/>
    <property type="match status" value="1"/>
</dbReference>
<evidence type="ECO:0000259" key="8">
    <source>
        <dbReference type="PROSITE" id="PS50290"/>
    </source>
</evidence>
<dbReference type="InterPro" id="IPR016024">
    <property type="entry name" value="ARM-type_fold"/>
</dbReference>
<proteinExistence type="inferred from homology"/>
<dbReference type="PROSITE" id="PS00915">
    <property type="entry name" value="PI3_4_KINASE_1"/>
    <property type="match status" value="1"/>
</dbReference>
<dbReference type="Proteomes" id="UP000193498">
    <property type="component" value="Unassembled WGS sequence"/>
</dbReference>
<evidence type="ECO:0000256" key="5">
    <source>
        <dbReference type="ARBA" id="ARBA00022741"/>
    </source>
</evidence>
<dbReference type="PANTHER" id="PTHR10048">
    <property type="entry name" value="PHOSPHATIDYLINOSITOL KINASE"/>
    <property type="match status" value="1"/>
</dbReference>
<dbReference type="InterPro" id="IPR045495">
    <property type="entry name" value="PI4K_N"/>
</dbReference>
<protein>
    <recommendedName>
        <fullName evidence="3">1-phosphatidylinositol 4-kinase</fullName>
        <ecNumber evidence="3">2.7.1.67</ecNumber>
    </recommendedName>
</protein>
<dbReference type="InterPro" id="IPR015433">
    <property type="entry name" value="PI3/4_kinase"/>
</dbReference>
<dbReference type="CDD" id="cd05167">
    <property type="entry name" value="PI4Kc_III_alpha"/>
    <property type="match status" value="1"/>
</dbReference>
<dbReference type="PROSITE" id="PS00916">
    <property type="entry name" value="PI3_4_KINASE_2"/>
    <property type="match status" value="1"/>
</dbReference>
<accession>A0A1Y1Z7B7</accession>
<sequence length="1456" mass="165454">MSEEDKAICANVITAISGITSLSNNEKIMESSVSLLLRRLKNPSEGPLILEKLVDIALVAPMKTFNDLISVLGQMSKQLETPENKVLIQAAIKSQLLLAQRLTGDQSRYELYLGSLLNVFIDKGLAIQEFMSKQKKSHSTNNSSVAGQLGTLLPVIAALLAHDDFNPHINSKQELVPLFRNTWLYCVLFDFVSDSVWGRGWSDAVVVIGVKTPILALESATNYLDADLQNNTVLVRNLLDQDFTKLKSSLSLHLKSSEIRSLTFPQVAFLLAVYHIESIRSRMGNCAYILNYFANQGVASSNLLKYIEVIARQAINIYIAEAKSNIGADIIEESLVEQVRQLLVLSCHRLRKVHIFATGFIDKLVESFPPLFCDKQLVEVLLELVQLVWKSCEAEYHDEYSPVYNFTSERVNITLDLPDAYGYRQDLLTQLCRLARQWLSIAHQSSPLEIEGLLKDYLADFDQDYNGESVHLGRSLALEIGRSLASRPGYAAMSHIPTSIDSSSVFIGDFANQCYYRGELSGYKAQVSSLDSQPNLARHLNDSKASIKDELDRIMELAKDRTTISPKELYAALWRGANHLIASDKIDHDLVEAICWTPATVFTSQSLKMATAIWTYLMVQRPDLEMKLMVEISNCWASVIRSRRGIFTQHLDVKNPFLTKMQYTPSDKDFRSRSISQAFKIIKPHVIWVEFLTSRFEAIKFRNQALLSLFVRLLFDTFANRDKLCTHPMSRGCRFQLLLLGLNVLKYHNFDALSEYKFRLSLFQTSFSWFEHSPRWSISGNKSFTSAEFKTLMAFYQTLEADVDLLETDALVSQRTSPALLSTLHIKAKDALARSLKAKVSGLILGKTRDEAMAQFATLRRLLLLLLESEINRFYIWNNPVPKQGDLVLQDLPNKVDKSMTEERWRSTIRTAWEISPSVAVHMLARFNLPVIERELQSLVLENPSVAIRVPEAAQFLLNARLGQAHLSQLKYLLYWDPLPAISATMYLKCSDQPHVLQYAVRALEHSPVDVVFFYVPQVVQALRHDELGYAEKYILSAAKISQLFAHQIIWNMKANMYKDEESLIPDSLKPVLDRIIDRIVNSLSGEDQAFYEKEFKFFNEVTGISGKLKPYIKKSKFEKKQKIDEEMKLIKVETGVYLPSNPDGIVIDIDYNSGKPLQSHAKAPFMATFRIRKEKYDMADVSESHEIVTPRYKDVWLSAIFKVGDDCRQDVLALQLIAVFKSIFTSVGLDLYLFPYRVVATAPGCGVIDVIPNSISRDMLGREKVNSLYDYFLTKYGGLDSVEFQKARNNFVQSVAAYSVISYLLQFKDRHNGNIMLDDEGHIVHIDFGFILDISPGGINFESAPFKLTTEMIQVMGGNAEVQQFKWFCDLCVKAYLASRPYAEQIIQLVSLMMESGLPCFKGETTLKKLRSRFQLDKTERVAAEFMVDRIRESFENRRTVWYDSFQKATNGIPH</sequence>
<dbReference type="FunFam" id="1.10.1070.11:FF:000012">
    <property type="entry name" value="Phosphatidylinositol 4-kinase alpha 1"/>
    <property type="match status" value="1"/>
</dbReference>
<dbReference type="InterPro" id="IPR042236">
    <property type="entry name" value="PI3K_accessory_sf"/>
</dbReference>
<dbReference type="FunFam" id="3.30.1010.10:FF:000014">
    <property type="entry name" value="Phosphatidylinositol 4-kinase STT4"/>
    <property type="match status" value="1"/>
</dbReference>
<dbReference type="InterPro" id="IPR000403">
    <property type="entry name" value="PI3/4_kinase_cat_dom"/>
</dbReference>
<keyword evidence="5" id="KW-0547">Nucleotide-binding</keyword>
<dbReference type="GO" id="GO:0048015">
    <property type="term" value="P:phosphatidylinositol-mediated signaling"/>
    <property type="evidence" value="ECO:0007669"/>
    <property type="project" value="TreeGrafter"/>
</dbReference>
<dbReference type="SUPFAM" id="SSF56112">
    <property type="entry name" value="Protein kinase-like (PK-like)"/>
    <property type="match status" value="1"/>
</dbReference>
<evidence type="ECO:0000313" key="11">
    <source>
        <dbReference type="Proteomes" id="UP000193498"/>
    </source>
</evidence>
<comment type="caution">
    <text evidence="10">The sequence shown here is derived from an EMBL/GenBank/DDBJ whole genome shotgun (WGS) entry which is preliminary data.</text>
</comment>
<keyword evidence="11" id="KW-1185">Reference proteome</keyword>
<gene>
    <name evidence="10" type="ORF">K493DRAFT_252236</name>
</gene>
<dbReference type="InParanoid" id="A0A1Y1Z7B7"/>
<dbReference type="PANTHER" id="PTHR10048:SF15">
    <property type="entry name" value="PHOSPHATIDYLINOSITOL 4-KINASE ALPHA"/>
    <property type="match status" value="1"/>
</dbReference>
<evidence type="ECO:0000259" key="9">
    <source>
        <dbReference type="PROSITE" id="PS51545"/>
    </source>
</evidence>
<dbReference type="GO" id="GO:0046854">
    <property type="term" value="P:phosphatidylinositol phosphate biosynthetic process"/>
    <property type="evidence" value="ECO:0007669"/>
    <property type="project" value="InterPro"/>
</dbReference>
<dbReference type="Gene3D" id="3.30.1010.10">
    <property type="entry name" value="Phosphatidylinositol 3-kinase Catalytic Subunit, Chain A, domain 4"/>
    <property type="match status" value="1"/>
</dbReference>
<keyword evidence="6" id="KW-0418">Kinase</keyword>
<dbReference type="Gene3D" id="1.10.1070.11">
    <property type="entry name" value="Phosphatidylinositol 3-/4-kinase, catalytic domain"/>
    <property type="match status" value="1"/>
</dbReference>
<evidence type="ECO:0000256" key="6">
    <source>
        <dbReference type="ARBA" id="ARBA00022777"/>
    </source>
</evidence>
<feature type="domain" description="PIK helical" evidence="9">
    <location>
        <begin position="895"/>
        <end position="1079"/>
    </location>
</feature>
<dbReference type="FunFam" id="1.25.40.70:FF:000011">
    <property type="entry name" value="Phosphatidylinositol 4-kinase alpha"/>
    <property type="match status" value="1"/>
</dbReference>
<dbReference type="FunCoup" id="A0A1Y1Z7B7">
    <property type="interactions" value="407"/>
</dbReference>
<dbReference type="InterPro" id="IPR036940">
    <property type="entry name" value="PI3/4_kinase_cat_sf"/>
</dbReference>
<evidence type="ECO:0000256" key="1">
    <source>
        <dbReference type="ARBA" id="ARBA00001686"/>
    </source>
</evidence>
<dbReference type="InterPro" id="IPR001263">
    <property type="entry name" value="PI3K_accessory_dom"/>
</dbReference>
<dbReference type="EC" id="2.7.1.67" evidence="3"/>
<dbReference type="SMART" id="SM00146">
    <property type="entry name" value="PI3Kc"/>
    <property type="match status" value="1"/>
</dbReference>
<dbReference type="GO" id="GO:0004430">
    <property type="term" value="F:1-phosphatidylinositol 4-kinase activity"/>
    <property type="evidence" value="ECO:0007669"/>
    <property type="project" value="UniProtKB-EC"/>
</dbReference>
<dbReference type="GO" id="GO:0005737">
    <property type="term" value="C:cytoplasm"/>
    <property type="evidence" value="ECO:0007669"/>
    <property type="project" value="TreeGrafter"/>
</dbReference>
<keyword evidence="7" id="KW-0067">ATP-binding</keyword>
<feature type="domain" description="PI3K/PI4K catalytic" evidence="8">
    <location>
        <begin position="1152"/>
        <end position="1440"/>
    </location>
</feature>
<comment type="similarity">
    <text evidence="2">Belongs to the PI3/PI4-kinase family. Type III PI4K subfamily.</text>
</comment>
<evidence type="ECO:0000313" key="10">
    <source>
        <dbReference type="EMBL" id="ORY06106.1"/>
    </source>
</evidence>
<dbReference type="PROSITE" id="PS51545">
    <property type="entry name" value="PIK_HELICAL"/>
    <property type="match status" value="1"/>
</dbReference>
<dbReference type="Pfam" id="PF00454">
    <property type="entry name" value="PI3_PI4_kinase"/>
    <property type="match status" value="1"/>
</dbReference>
<dbReference type="Pfam" id="PF19274">
    <property type="entry name" value="PI4K_N"/>
    <property type="match status" value="2"/>
</dbReference>
<dbReference type="SUPFAM" id="SSF48371">
    <property type="entry name" value="ARM repeat"/>
    <property type="match status" value="1"/>
</dbReference>
<reference evidence="10 11" key="1">
    <citation type="submission" date="2016-07" db="EMBL/GenBank/DDBJ databases">
        <title>Pervasive Adenine N6-methylation of Active Genes in Fungi.</title>
        <authorList>
            <consortium name="DOE Joint Genome Institute"/>
            <person name="Mondo S.J."/>
            <person name="Dannebaum R.O."/>
            <person name="Kuo R.C."/>
            <person name="Labutti K."/>
            <person name="Haridas S."/>
            <person name="Kuo A."/>
            <person name="Salamov A."/>
            <person name="Ahrendt S.R."/>
            <person name="Lipzen A."/>
            <person name="Sullivan W."/>
            <person name="Andreopoulos W.B."/>
            <person name="Clum A."/>
            <person name="Lindquist E."/>
            <person name="Daum C."/>
            <person name="Ramamoorthy G.K."/>
            <person name="Gryganskyi A."/>
            <person name="Culley D."/>
            <person name="Magnuson J.K."/>
            <person name="James T.Y."/>
            <person name="O'Malley M.A."/>
            <person name="Stajich J.E."/>
            <person name="Spatafora J.W."/>
            <person name="Visel A."/>
            <person name="Grigoriev I.V."/>
        </authorList>
    </citation>
    <scope>NUCLEOTIDE SEQUENCE [LARGE SCALE GENOMIC DNA]</scope>
    <source>
        <strain evidence="10 11">CBS 931.73</strain>
    </source>
</reference>
<dbReference type="GO" id="GO:0005886">
    <property type="term" value="C:plasma membrane"/>
    <property type="evidence" value="ECO:0007669"/>
    <property type="project" value="TreeGrafter"/>
</dbReference>
<name>A0A1Y1Z7B7_9FUNG</name>
<dbReference type="InterPro" id="IPR011009">
    <property type="entry name" value="Kinase-like_dom_sf"/>
</dbReference>
<comment type="catalytic activity">
    <reaction evidence="1">
        <text>a 1,2-diacyl-sn-glycero-3-phospho-(1D-myo-inositol) + ATP = a 1,2-diacyl-sn-glycero-3-phospho-(1D-myo-inositol 4-phosphate) + ADP + H(+)</text>
        <dbReference type="Rhea" id="RHEA:19877"/>
        <dbReference type="ChEBI" id="CHEBI:15378"/>
        <dbReference type="ChEBI" id="CHEBI:30616"/>
        <dbReference type="ChEBI" id="CHEBI:57880"/>
        <dbReference type="ChEBI" id="CHEBI:58178"/>
        <dbReference type="ChEBI" id="CHEBI:456216"/>
        <dbReference type="EC" id="2.7.1.67"/>
    </reaction>
</comment>
<dbReference type="SMART" id="SM00145">
    <property type="entry name" value="PI3Ka"/>
    <property type="match status" value="1"/>
</dbReference>
<organism evidence="10 11">
    <name type="scientific">Basidiobolus meristosporus CBS 931.73</name>
    <dbReference type="NCBI Taxonomy" id="1314790"/>
    <lineage>
        <taxon>Eukaryota</taxon>
        <taxon>Fungi</taxon>
        <taxon>Fungi incertae sedis</taxon>
        <taxon>Zoopagomycota</taxon>
        <taxon>Entomophthoromycotina</taxon>
        <taxon>Basidiobolomycetes</taxon>
        <taxon>Basidiobolales</taxon>
        <taxon>Basidiobolaceae</taxon>
        <taxon>Basidiobolus</taxon>
    </lineage>
</organism>
<evidence type="ECO:0000256" key="7">
    <source>
        <dbReference type="ARBA" id="ARBA00022840"/>
    </source>
</evidence>
<evidence type="ECO:0000256" key="4">
    <source>
        <dbReference type="ARBA" id="ARBA00022679"/>
    </source>
</evidence>
<dbReference type="InterPro" id="IPR018936">
    <property type="entry name" value="PI3/4_kinase_CS"/>
</dbReference>
<keyword evidence="4" id="KW-0808">Transferase</keyword>
<evidence type="ECO:0000256" key="3">
    <source>
        <dbReference type="ARBA" id="ARBA00012169"/>
    </source>
</evidence>
<evidence type="ECO:0000256" key="2">
    <source>
        <dbReference type="ARBA" id="ARBA00006209"/>
    </source>
</evidence>
<dbReference type="GO" id="GO:0005524">
    <property type="term" value="F:ATP binding"/>
    <property type="evidence" value="ECO:0007669"/>
    <property type="project" value="UniProtKB-KW"/>
</dbReference>
<dbReference type="Pfam" id="PF00613">
    <property type="entry name" value="PI3Ka"/>
    <property type="match status" value="1"/>
</dbReference>
<dbReference type="OrthoDB" id="10264149at2759"/>